<dbReference type="AlphaFoldDB" id="A0A0E0LTH1"/>
<proteinExistence type="predicted"/>
<feature type="region of interest" description="Disordered" evidence="1">
    <location>
        <begin position="1"/>
        <end position="27"/>
    </location>
</feature>
<accession>A0A0E0LTH1</accession>
<dbReference type="Proteomes" id="UP000026962">
    <property type="component" value="Chromosome 8"/>
</dbReference>
<evidence type="ECO:0000313" key="2">
    <source>
        <dbReference type="EnsemblPlants" id="OPUNC08G08950.1"/>
    </source>
</evidence>
<reference evidence="2" key="1">
    <citation type="submission" date="2015-04" db="UniProtKB">
        <authorList>
            <consortium name="EnsemblPlants"/>
        </authorList>
    </citation>
    <scope>IDENTIFICATION</scope>
</reference>
<dbReference type="EnsemblPlants" id="OPUNC08G08950.1">
    <property type="protein sequence ID" value="OPUNC08G08950.1"/>
    <property type="gene ID" value="OPUNC08G08950"/>
</dbReference>
<name>A0A0E0LTH1_ORYPU</name>
<dbReference type="HOGENOM" id="CLU_171395_0_0_1"/>
<keyword evidence="3" id="KW-1185">Reference proteome</keyword>
<protein>
    <submittedName>
        <fullName evidence="2">Uncharacterized protein</fullName>
    </submittedName>
</protein>
<evidence type="ECO:0000256" key="1">
    <source>
        <dbReference type="SAM" id="MobiDB-lite"/>
    </source>
</evidence>
<evidence type="ECO:0000313" key="3">
    <source>
        <dbReference type="Proteomes" id="UP000026962"/>
    </source>
</evidence>
<sequence>MEENDGTVAVNGGGLQVVRTTEEDDGDEDISMVETKGLLRASLSDAWPIATTDGYSISATLTEQANDGWLLLRNAKLISIARRCILPGIHASKFVTIEGAELRGREQMENSTE</sequence>
<organism evidence="2">
    <name type="scientific">Oryza punctata</name>
    <name type="common">Red rice</name>
    <dbReference type="NCBI Taxonomy" id="4537"/>
    <lineage>
        <taxon>Eukaryota</taxon>
        <taxon>Viridiplantae</taxon>
        <taxon>Streptophyta</taxon>
        <taxon>Embryophyta</taxon>
        <taxon>Tracheophyta</taxon>
        <taxon>Spermatophyta</taxon>
        <taxon>Magnoliopsida</taxon>
        <taxon>Liliopsida</taxon>
        <taxon>Poales</taxon>
        <taxon>Poaceae</taxon>
        <taxon>BOP clade</taxon>
        <taxon>Oryzoideae</taxon>
        <taxon>Oryzeae</taxon>
        <taxon>Oryzinae</taxon>
        <taxon>Oryza</taxon>
    </lineage>
</organism>
<reference evidence="2" key="2">
    <citation type="submission" date="2018-05" db="EMBL/GenBank/DDBJ databases">
        <title>OpunRS2 (Oryza punctata Reference Sequence Version 2).</title>
        <authorList>
            <person name="Zhang J."/>
            <person name="Kudrna D."/>
            <person name="Lee S."/>
            <person name="Talag J."/>
            <person name="Welchert J."/>
            <person name="Wing R.A."/>
        </authorList>
    </citation>
    <scope>NUCLEOTIDE SEQUENCE [LARGE SCALE GENOMIC DNA]</scope>
</reference>
<dbReference type="Gramene" id="OPUNC08G08950.1">
    <property type="protein sequence ID" value="OPUNC08G08950.1"/>
    <property type="gene ID" value="OPUNC08G08950"/>
</dbReference>